<reference evidence="1 2" key="1">
    <citation type="submission" date="2009-01" db="EMBL/GenBank/DDBJ databases">
        <title>Complete sequence of chromosome of Methylobacterium nodulans ORS 2060.</title>
        <authorList>
            <consortium name="US DOE Joint Genome Institute"/>
            <person name="Lucas S."/>
            <person name="Copeland A."/>
            <person name="Lapidus A."/>
            <person name="Glavina del Rio T."/>
            <person name="Dalin E."/>
            <person name="Tice H."/>
            <person name="Bruce D."/>
            <person name="Goodwin L."/>
            <person name="Pitluck S."/>
            <person name="Sims D."/>
            <person name="Brettin T."/>
            <person name="Detter J.C."/>
            <person name="Han C."/>
            <person name="Larimer F."/>
            <person name="Land M."/>
            <person name="Hauser L."/>
            <person name="Kyrpides N."/>
            <person name="Ivanova N."/>
            <person name="Marx C.J."/>
            <person name="Richardson P."/>
        </authorList>
    </citation>
    <scope>NUCLEOTIDE SEQUENCE [LARGE SCALE GENOMIC DNA]</scope>
    <source>
        <strain evidence="2">LMG 21967 / CNCM I-2342 / ORS 2060</strain>
    </source>
</reference>
<accession>B8IU75</accession>
<dbReference type="AlphaFoldDB" id="B8IU75"/>
<evidence type="ECO:0000313" key="2">
    <source>
        <dbReference type="Proteomes" id="UP000008207"/>
    </source>
</evidence>
<organism evidence="1 2">
    <name type="scientific">Methylobacterium nodulans (strain LMG 21967 / CNCM I-2342 / ORS 2060)</name>
    <dbReference type="NCBI Taxonomy" id="460265"/>
    <lineage>
        <taxon>Bacteria</taxon>
        <taxon>Pseudomonadati</taxon>
        <taxon>Pseudomonadota</taxon>
        <taxon>Alphaproteobacteria</taxon>
        <taxon>Hyphomicrobiales</taxon>
        <taxon>Methylobacteriaceae</taxon>
        <taxon>Methylobacterium</taxon>
    </lineage>
</organism>
<proteinExistence type="predicted"/>
<sequence>MINAADALSRAQRAEYAAKGRSDLDRRLARLSPDERNAFWKAVNVSYASALLPAPDLMTGRPADAAAL</sequence>
<name>B8IU75_METNO</name>
<protein>
    <submittedName>
        <fullName evidence="1">Uncharacterized protein</fullName>
    </submittedName>
</protein>
<keyword evidence="2" id="KW-1185">Reference proteome</keyword>
<dbReference type="HOGENOM" id="CLU_2789153_0_0_5"/>
<dbReference type="RefSeq" id="WP_012634359.1">
    <property type="nucleotide sequence ID" value="NC_011894.1"/>
</dbReference>
<gene>
    <name evidence="1" type="ordered locus">Mnod_0070</name>
</gene>
<dbReference type="Proteomes" id="UP000008207">
    <property type="component" value="Chromosome"/>
</dbReference>
<dbReference type="KEGG" id="mno:Mnod_0070"/>
<dbReference type="EMBL" id="CP001349">
    <property type="protein sequence ID" value="ACL55120.1"/>
    <property type="molecule type" value="Genomic_DNA"/>
</dbReference>
<dbReference type="STRING" id="460265.Mnod_0070"/>
<evidence type="ECO:0000313" key="1">
    <source>
        <dbReference type="EMBL" id="ACL55120.1"/>
    </source>
</evidence>